<dbReference type="AlphaFoldDB" id="A0A0H3FSK9"/>
<sequence length="209" mass="24457">MNIKPPVRPQDAINRLMSLLEPHATPINMVARKRLSWEYKGKIQLYLFKKGELSIFRSSDRLLMVTVYEPHLFGVAEMLQPSRSHGLRAEIDTEILRIDSDKAMQLFSEHNMWEEVTRLLAYHTSYLVYRDDLVLQQRTYSVIRNHLMEMLLLPEETRSRVSMLEYIQDRTHLSRSSILNVLSALKKGGYIEFARGGYLQSITSLPEKF</sequence>
<dbReference type="EMBL" id="CP002824">
    <property type="protein sequence ID" value="AEG95788.1"/>
    <property type="molecule type" value="Genomic_DNA"/>
</dbReference>
<dbReference type="eggNOG" id="COG0664">
    <property type="taxonomic scope" value="Bacteria"/>
</dbReference>
<organism evidence="2 3">
    <name type="scientific">Klebsiella aerogenes (strain ATCC 13048 / DSM 30053 / CCUG 1429 / JCM 1235 / KCTC 2190 / NBRC 13534 / NCIMB 10102 / NCTC 10006 / CDC 819-56)</name>
    <name type="common">Enterobacter aerogenes</name>
    <dbReference type="NCBI Taxonomy" id="1028307"/>
    <lineage>
        <taxon>Bacteria</taxon>
        <taxon>Pseudomonadati</taxon>
        <taxon>Pseudomonadota</taxon>
        <taxon>Gammaproteobacteria</taxon>
        <taxon>Enterobacterales</taxon>
        <taxon>Enterobacteriaceae</taxon>
        <taxon>Klebsiella/Raoultella group</taxon>
        <taxon>Klebsiella</taxon>
    </lineage>
</organism>
<dbReference type="Gene3D" id="2.60.120.10">
    <property type="entry name" value="Jelly Rolls"/>
    <property type="match status" value="1"/>
</dbReference>
<accession>A0A0H3FSK9</accession>
<dbReference type="GeneID" id="93313986"/>
<feature type="domain" description="IprA winged helix-turn-helix" evidence="1">
    <location>
        <begin position="139"/>
        <end position="206"/>
    </location>
</feature>
<gene>
    <name evidence="2" type="ordered locus">EAE_04295</name>
</gene>
<dbReference type="InterPro" id="IPR014710">
    <property type="entry name" value="RmlC-like_jellyroll"/>
</dbReference>
<evidence type="ECO:0000313" key="3">
    <source>
        <dbReference type="Proteomes" id="UP000008881"/>
    </source>
</evidence>
<protein>
    <submittedName>
        <fullName evidence="2">Crp/Fnr family transcriptional regulator</fullName>
    </submittedName>
</protein>
<dbReference type="Proteomes" id="UP000008881">
    <property type="component" value="Chromosome"/>
</dbReference>
<dbReference type="PATRIC" id="fig|1028307.3.peg.858"/>
<dbReference type="KEGG" id="eae:EAE_04295"/>
<dbReference type="HOGENOM" id="CLU_080453_2_0_6"/>
<evidence type="ECO:0000313" key="2">
    <source>
        <dbReference type="EMBL" id="AEG95788.1"/>
    </source>
</evidence>
<dbReference type="InterPro" id="IPR041687">
    <property type="entry name" value="HTH_46"/>
</dbReference>
<dbReference type="InterPro" id="IPR018490">
    <property type="entry name" value="cNMP-bd_dom_sf"/>
</dbReference>
<name>A0A0H3FSK9_KLEAK</name>
<dbReference type="OrthoDB" id="6442353at2"/>
<proteinExistence type="predicted"/>
<dbReference type="SUPFAM" id="SSF51206">
    <property type="entry name" value="cAMP-binding domain-like"/>
    <property type="match status" value="1"/>
</dbReference>
<dbReference type="RefSeq" id="WP_015703599.1">
    <property type="nucleotide sequence ID" value="NC_015663.1"/>
</dbReference>
<keyword evidence="3" id="KW-1185">Reference proteome</keyword>
<reference evidence="2 3" key="1">
    <citation type="journal article" date="2012" name="J. Bacteriol.">
        <title>Complete genome sequence of Enterobacter aerogenes KCTC 2190.</title>
        <authorList>
            <person name="Shin S.H."/>
            <person name="Kim S."/>
            <person name="Kim J.Y."/>
            <person name="Lee S."/>
            <person name="Um Y."/>
            <person name="Oh M.K."/>
            <person name="Kim Y.R."/>
            <person name="Lee J."/>
            <person name="Yang K.S."/>
        </authorList>
    </citation>
    <scope>NUCLEOTIDE SEQUENCE [LARGE SCALE GENOMIC DNA]</scope>
    <source>
        <strain evidence="2 3">KCTC 2190</strain>
    </source>
</reference>
<dbReference type="Pfam" id="PF15977">
    <property type="entry name" value="HTH_46"/>
    <property type="match status" value="1"/>
</dbReference>
<evidence type="ECO:0000259" key="1">
    <source>
        <dbReference type="Pfam" id="PF15977"/>
    </source>
</evidence>